<evidence type="ECO:0000256" key="1">
    <source>
        <dbReference type="SAM" id="Coils"/>
    </source>
</evidence>
<dbReference type="InterPro" id="IPR016866">
    <property type="entry name" value="UCP028069"/>
</dbReference>
<feature type="coiled-coil region" evidence="1">
    <location>
        <begin position="33"/>
        <end position="92"/>
    </location>
</feature>
<reference evidence="3" key="1">
    <citation type="submission" date="2023-01" db="EMBL/GenBank/DDBJ databases">
        <title>Sulfurovum sp. XTW-4 genome assembly.</title>
        <authorList>
            <person name="Wang J."/>
        </authorList>
    </citation>
    <scope>NUCLEOTIDE SEQUENCE</scope>
    <source>
        <strain evidence="3">XTW-4</strain>
    </source>
</reference>
<dbReference type="EMBL" id="JAQIBC010000001">
    <property type="protein sequence ID" value="MDM5263191.1"/>
    <property type="molecule type" value="Genomic_DNA"/>
</dbReference>
<proteinExistence type="predicted"/>
<dbReference type="Pfam" id="PF11932">
    <property type="entry name" value="DUF3450"/>
    <property type="match status" value="1"/>
</dbReference>
<protein>
    <submittedName>
        <fullName evidence="3">DUF3450 family protein</fullName>
    </submittedName>
</protein>
<evidence type="ECO:0000313" key="3">
    <source>
        <dbReference type="EMBL" id="MDM5263191.1"/>
    </source>
</evidence>
<dbReference type="RefSeq" id="WP_289401299.1">
    <property type="nucleotide sequence ID" value="NZ_JAQIBC010000001.1"/>
</dbReference>
<keyword evidence="1" id="KW-0175">Coiled coil</keyword>
<evidence type="ECO:0000256" key="2">
    <source>
        <dbReference type="SAM" id="SignalP"/>
    </source>
</evidence>
<sequence length="255" mass="28471">MGKMTRLISISAALAISGTMLHAAKDDSMVQSIMELRSQVESLYTQIDDNKEAYKAQMKSYALQTSDSEAQINRQETSLKLTQQNIAKTEKKLETMGSATVDLKPIVNDALIALEKEIKSGIPFKVEERVAALHQIKDDLKNGTISQEKALALTWASYDDALRLTKEIGQFKQEIMLDGKATMAKIAKVGSVMMYFATPDERIGYVKQEGNTYSYVVTKDSTERDQIIDLFDALQKQIRTGYFTLPNALLLRGVN</sequence>
<organism evidence="3 4">
    <name type="scientific">Sulfurovum xiamenensis</name>
    <dbReference type="NCBI Taxonomy" id="3019066"/>
    <lineage>
        <taxon>Bacteria</taxon>
        <taxon>Pseudomonadati</taxon>
        <taxon>Campylobacterota</taxon>
        <taxon>Epsilonproteobacteria</taxon>
        <taxon>Campylobacterales</taxon>
        <taxon>Sulfurovaceae</taxon>
        <taxon>Sulfurovum</taxon>
    </lineage>
</organism>
<name>A0ABT7QQ27_9BACT</name>
<keyword evidence="2" id="KW-0732">Signal</keyword>
<comment type="caution">
    <text evidence="3">The sequence shown here is derived from an EMBL/GenBank/DDBJ whole genome shotgun (WGS) entry which is preliminary data.</text>
</comment>
<dbReference type="Proteomes" id="UP001169066">
    <property type="component" value="Unassembled WGS sequence"/>
</dbReference>
<keyword evidence="4" id="KW-1185">Reference proteome</keyword>
<feature type="chain" id="PRO_5045526812" evidence="2">
    <location>
        <begin position="24"/>
        <end position="255"/>
    </location>
</feature>
<accession>A0ABT7QQ27</accession>
<feature type="signal peptide" evidence="2">
    <location>
        <begin position="1"/>
        <end position="23"/>
    </location>
</feature>
<gene>
    <name evidence="3" type="ORF">PF327_03200</name>
</gene>
<evidence type="ECO:0000313" key="4">
    <source>
        <dbReference type="Proteomes" id="UP001169066"/>
    </source>
</evidence>